<evidence type="ECO:0000256" key="1">
    <source>
        <dbReference type="ARBA" id="ARBA00023277"/>
    </source>
</evidence>
<dbReference type="Proteomes" id="UP000199597">
    <property type="component" value="Chromosome I"/>
</dbReference>
<dbReference type="PANTHER" id="PTHR12110:SF48">
    <property type="entry name" value="BLL3656 PROTEIN"/>
    <property type="match status" value="1"/>
</dbReference>
<dbReference type="InterPro" id="IPR013022">
    <property type="entry name" value="Xyl_isomerase-like_TIM-brl"/>
</dbReference>
<reference evidence="4" key="1">
    <citation type="submission" date="2016-10" db="EMBL/GenBank/DDBJ databases">
        <authorList>
            <person name="Varghese N."/>
            <person name="Submissions S."/>
        </authorList>
    </citation>
    <scope>NUCLEOTIDE SEQUENCE [LARGE SCALE GENOMIC DNA]</scope>
    <source>
        <strain evidence="4">DSM 23676</strain>
    </source>
</reference>
<dbReference type="EMBL" id="LT629766">
    <property type="protein sequence ID" value="SDS51430.1"/>
    <property type="molecule type" value="Genomic_DNA"/>
</dbReference>
<organism evidence="3 4">
    <name type="scientific">Brevibacterium siliguriense</name>
    <dbReference type="NCBI Taxonomy" id="1136497"/>
    <lineage>
        <taxon>Bacteria</taxon>
        <taxon>Bacillati</taxon>
        <taxon>Actinomycetota</taxon>
        <taxon>Actinomycetes</taxon>
        <taxon>Micrococcales</taxon>
        <taxon>Brevibacteriaceae</taxon>
        <taxon>Brevibacterium</taxon>
    </lineage>
</organism>
<accession>A0A1H1STS9</accession>
<gene>
    <name evidence="3" type="ORF">SAMN04489752_1873</name>
</gene>
<dbReference type="STRING" id="1136497.SAMN04489752_1873"/>
<dbReference type="OrthoDB" id="4877958at2"/>
<proteinExistence type="predicted"/>
<evidence type="ECO:0000313" key="3">
    <source>
        <dbReference type="EMBL" id="SDS51430.1"/>
    </source>
</evidence>
<sequence>MTQIGIAHLSLLHLEPDELVHVTAEAGFDFVGLRVRGATPAEDIPDQSPGSVMSRATIARLQDTGVQVRDIEFLSLDGTTGREEWMPMLEAGAALGATTLTLAGQDSDLDRLGDTLAALAAEAAPYGITPALEPISYNAVSTVEQARELALAAGCHVMLDPLHLQRGGSTLAEVAALDPSLLPAIQLCDGPAELPDRIEITEPLPRGMTADGESRKVESRALRLVPGDGEFPLHDLLCAVTRGTPVSLEVPNAGLVSRLGDLGYARRLRASAEAVLAGVDNG</sequence>
<keyword evidence="1" id="KW-0119">Carbohydrate metabolism</keyword>
<protein>
    <submittedName>
        <fullName evidence="3">Sugar phosphate isomerase/epimerase</fullName>
    </submittedName>
</protein>
<name>A0A1H1STS9_9MICO</name>
<dbReference type="Pfam" id="PF01261">
    <property type="entry name" value="AP_endonuc_2"/>
    <property type="match status" value="1"/>
</dbReference>
<dbReference type="Gene3D" id="3.20.20.150">
    <property type="entry name" value="Divalent-metal-dependent TIM barrel enzymes"/>
    <property type="match status" value="1"/>
</dbReference>
<dbReference type="GO" id="GO:0016853">
    <property type="term" value="F:isomerase activity"/>
    <property type="evidence" value="ECO:0007669"/>
    <property type="project" value="UniProtKB-KW"/>
</dbReference>
<keyword evidence="3" id="KW-0413">Isomerase</keyword>
<evidence type="ECO:0000259" key="2">
    <source>
        <dbReference type="Pfam" id="PF01261"/>
    </source>
</evidence>
<dbReference type="PANTHER" id="PTHR12110">
    <property type="entry name" value="HYDROXYPYRUVATE ISOMERASE"/>
    <property type="match status" value="1"/>
</dbReference>
<keyword evidence="4" id="KW-1185">Reference proteome</keyword>
<dbReference type="SUPFAM" id="SSF51658">
    <property type="entry name" value="Xylose isomerase-like"/>
    <property type="match status" value="1"/>
</dbReference>
<dbReference type="RefSeq" id="WP_092012805.1">
    <property type="nucleotide sequence ID" value="NZ_LT629766.1"/>
</dbReference>
<dbReference type="AlphaFoldDB" id="A0A1H1STS9"/>
<dbReference type="InterPro" id="IPR050312">
    <property type="entry name" value="IolE/XylAMocC-like"/>
</dbReference>
<dbReference type="InterPro" id="IPR036237">
    <property type="entry name" value="Xyl_isomerase-like_sf"/>
</dbReference>
<feature type="domain" description="Xylose isomerase-like TIM barrel" evidence="2">
    <location>
        <begin position="22"/>
        <end position="254"/>
    </location>
</feature>
<evidence type="ECO:0000313" key="4">
    <source>
        <dbReference type="Proteomes" id="UP000199597"/>
    </source>
</evidence>